<feature type="region of interest" description="Disordered" evidence="1">
    <location>
        <begin position="29"/>
        <end position="59"/>
    </location>
</feature>
<name>A0A6S7DBY6_9BURK</name>
<dbReference type="EMBL" id="CADILG010000025">
    <property type="protein sequence ID" value="CAB3883972.1"/>
    <property type="molecule type" value="Genomic_DNA"/>
</dbReference>
<evidence type="ECO:0000313" key="3">
    <source>
        <dbReference type="Proteomes" id="UP000494117"/>
    </source>
</evidence>
<feature type="compositionally biased region" description="Basic and acidic residues" evidence="1">
    <location>
        <begin position="29"/>
        <end position="38"/>
    </location>
</feature>
<accession>A0A6S7DBY6</accession>
<keyword evidence="3" id="KW-1185">Reference proteome</keyword>
<dbReference type="AlphaFoldDB" id="A0A6S7DBY6"/>
<dbReference type="RefSeq" id="WP_175208188.1">
    <property type="nucleotide sequence ID" value="NZ_CADILG010000025.1"/>
</dbReference>
<reference evidence="2 3" key="1">
    <citation type="submission" date="2020-04" db="EMBL/GenBank/DDBJ databases">
        <authorList>
            <person name="De Canck E."/>
        </authorList>
    </citation>
    <scope>NUCLEOTIDE SEQUENCE [LARGE SCALE GENOMIC DNA]</scope>
    <source>
        <strain evidence="2 3">LMG 26858</strain>
    </source>
</reference>
<protein>
    <submittedName>
        <fullName evidence="2">Uncharacterized protein</fullName>
    </submittedName>
</protein>
<evidence type="ECO:0000256" key="1">
    <source>
        <dbReference type="SAM" id="MobiDB-lite"/>
    </source>
</evidence>
<evidence type="ECO:0000313" key="2">
    <source>
        <dbReference type="EMBL" id="CAB3883972.1"/>
    </source>
</evidence>
<sequence length="59" mass="6524">MRVLFILILLANLGVYALGQGWLGVRPEDEGRDPRRFNQELNPGAVTLVPRTAPPRATP</sequence>
<organism evidence="2 3">
    <name type="scientific">Achromobacter anxifer</name>
    <dbReference type="NCBI Taxonomy" id="1287737"/>
    <lineage>
        <taxon>Bacteria</taxon>
        <taxon>Pseudomonadati</taxon>
        <taxon>Pseudomonadota</taxon>
        <taxon>Betaproteobacteria</taxon>
        <taxon>Burkholderiales</taxon>
        <taxon>Alcaligenaceae</taxon>
        <taxon>Achromobacter</taxon>
    </lineage>
</organism>
<gene>
    <name evidence="2" type="ORF">LMG26858_03377</name>
</gene>
<proteinExistence type="predicted"/>
<dbReference type="Proteomes" id="UP000494117">
    <property type="component" value="Unassembled WGS sequence"/>
</dbReference>